<feature type="transmembrane region" description="Helical" evidence="5">
    <location>
        <begin position="200"/>
        <end position="216"/>
    </location>
</feature>
<protein>
    <recommendedName>
        <fullName evidence="6">O-antigen ligase-related domain-containing protein</fullName>
    </recommendedName>
</protein>
<dbReference type="InterPro" id="IPR051533">
    <property type="entry name" value="WaaL-like"/>
</dbReference>
<evidence type="ECO:0000256" key="3">
    <source>
        <dbReference type="ARBA" id="ARBA00022989"/>
    </source>
</evidence>
<evidence type="ECO:0000256" key="5">
    <source>
        <dbReference type="SAM" id="Phobius"/>
    </source>
</evidence>
<dbReference type="Proteomes" id="UP001499915">
    <property type="component" value="Unassembled WGS sequence"/>
</dbReference>
<comment type="subcellular location">
    <subcellularLocation>
        <location evidence="1">Membrane</location>
        <topology evidence="1">Multi-pass membrane protein</topology>
    </subcellularLocation>
</comment>
<evidence type="ECO:0000313" key="7">
    <source>
        <dbReference type="EMBL" id="GAA0697923.1"/>
    </source>
</evidence>
<feature type="transmembrane region" description="Helical" evidence="5">
    <location>
        <begin position="122"/>
        <end position="142"/>
    </location>
</feature>
<feature type="transmembrane region" description="Helical" evidence="5">
    <location>
        <begin position="383"/>
        <end position="401"/>
    </location>
</feature>
<organism evidence="7 8">
    <name type="scientific">Marinobacterium maritimum</name>
    <dbReference type="NCBI Taxonomy" id="500162"/>
    <lineage>
        <taxon>Bacteria</taxon>
        <taxon>Pseudomonadati</taxon>
        <taxon>Pseudomonadota</taxon>
        <taxon>Gammaproteobacteria</taxon>
        <taxon>Oceanospirillales</taxon>
        <taxon>Oceanospirillaceae</taxon>
        <taxon>Marinobacterium</taxon>
    </lineage>
</organism>
<feature type="domain" description="O-antigen ligase-related" evidence="6">
    <location>
        <begin position="184"/>
        <end position="337"/>
    </location>
</feature>
<gene>
    <name evidence="7" type="ORF">GCM10009104_27920</name>
</gene>
<feature type="transmembrane region" description="Helical" evidence="5">
    <location>
        <begin position="70"/>
        <end position="91"/>
    </location>
</feature>
<sequence>MSWLFPFAYPVSIDRGRILAFLNSVTLSLLLVFMVFDTLKPIVNLIYLICLVGLPLLITRHRDFVSRHKVLFISVAVFVLYHEVHLYLVMGELSKDYLKHLALLLYFSSLSLYGFCRITLYVSVLMGSLLAAGMAGVAYFPAGGRVGLGFNPNVLGLILAVLSALNLACFLQEESRLRYAFILTFLAVALAALTTGSRNVWLIELFLVAILVIRLLRMSTIGIKGVATLMGVGVLAALVTPGVAGKRMDSTLKEIQQITQGKLNTSLGYRIQMIDMGMELFQLRPVFGAGKDKSVQLELLQPMIDDKGYTRRAIKNFDHFHNGFIDELAKFGLMGFGSLAFLFLGIMRTAFQLRTALATGCLLGVYLIGAVGDSPLSNSRPEILLVFLVPLVLCLQKYRVLSAEPFRRRQE</sequence>
<keyword evidence="3 5" id="KW-1133">Transmembrane helix</keyword>
<dbReference type="PANTHER" id="PTHR37422:SF17">
    <property type="entry name" value="O-ANTIGEN LIGASE"/>
    <property type="match status" value="1"/>
</dbReference>
<feature type="transmembrane region" description="Helical" evidence="5">
    <location>
        <begin position="42"/>
        <end position="58"/>
    </location>
</feature>
<evidence type="ECO:0000256" key="2">
    <source>
        <dbReference type="ARBA" id="ARBA00022692"/>
    </source>
</evidence>
<proteinExistence type="predicted"/>
<evidence type="ECO:0000256" key="4">
    <source>
        <dbReference type="ARBA" id="ARBA00023136"/>
    </source>
</evidence>
<keyword evidence="8" id="KW-1185">Reference proteome</keyword>
<evidence type="ECO:0000256" key="1">
    <source>
        <dbReference type="ARBA" id="ARBA00004141"/>
    </source>
</evidence>
<feature type="transmembrane region" description="Helical" evidence="5">
    <location>
        <begin position="97"/>
        <end position="115"/>
    </location>
</feature>
<feature type="transmembrane region" description="Helical" evidence="5">
    <location>
        <begin position="154"/>
        <end position="170"/>
    </location>
</feature>
<reference evidence="8" key="1">
    <citation type="journal article" date="2019" name="Int. J. Syst. Evol. Microbiol.">
        <title>The Global Catalogue of Microorganisms (GCM) 10K type strain sequencing project: providing services to taxonomists for standard genome sequencing and annotation.</title>
        <authorList>
            <consortium name="The Broad Institute Genomics Platform"/>
            <consortium name="The Broad Institute Genome Sequencing Center for Infectious Disease"/>
            <person name="Wu L."/>
            <person name="Ma J."/>
        </authorList>
    </citation>
    <scope>NUCLEOTIDE SEQUENCE [LARGE SCALE GENOMIC DNA]</scope>
    <source>
        <strain evidence="8">JCM 15134</strain>
    </source>
</reference>
<accession>A0ABP3TFJ7</accession>
<feature type="transmembrane region" description="Helical" evidence="5">
    <location>
        <begin position="223"/>
        <end position="244"/>
    </location>
</feature>
<comment type="caution">
    <text evidence="7">The sequence shown here is derived from an EMBL/GenBank/DDBJ whole genome shotgun (WGS) entry which is preliminary data.</text>
</comment>
<dbReference type="PANTHER" id="PTHR37422">
    <property type="entry name" value="TEICHURONIC ACID BIOSYNTHESIS PROTEIN TUAE"/>
    <property type="match status" value="1"/>
</dbReference>
<dbReference type="EMBL" id="BAAAET010000003">
    <property type="protein sequence ID" value="GAA0697923.1"/>
    <property type="molecule type" value="Genomic_DNA"/>
</dbReference>
<evidence type="ECO:0000259" key="6">
    <source>
        <dbReference type="Pfam" id="PF04932"/>
    </source>
</evidence>
<keyword evidence="4 5" id="KW-0472">Membrane</keyword>
<evidence type="ECO:0000313" key="8">
    <source>
        <dbReference type="Proteomes" id="UP001499915"/>
    </source>
</evidence>
<feature type="transmembrane region" description="Helical" evidence="5">
    <location>
        <begin position="353"/>
        <end position="371"/>
    </location>
</feature>
<feature type="transmembrane region" description="Helical" evidence="5">
    <location>
        <begin position="177"/>
        <end position="194"/>
    </location>
</feature>
<name>A0ABP3TFJ7_9GAMM</name>
<dbReference type="InterPro" id="IPR007016">
    <property type="entry name" value="O-antigen_ligase-rel_domated"/>
</dbReference>
<dbReference type="Pfam" id="PF04932">
    <property type="entry name" value="Wzy_C"/>
    <property type="match status" value="1"/>
</dbReference>
<keyword evidence="2 5" id="KW-0812">Transmembrane</keyword>
<feature type="transmembrane region" description="Helical" evidence="5">
    <location>
        <begin position="18"/>
        <end position="36"/>
    </location>
</feature>
<feature type="transmembrane region" description="Helical" evidence="5">
    <location>
        <begin position="328"/>
        <end position="346"/>
    </location>
</feature>